<dbReference type="GO" id="GO:0009055">
    <property type="term" value="F:electron transfer activity"/>
    <property type="evidence" value="ECO:0007669"/>
    <property type="project" value="InterPro"/>
</dbReference>
<dbReference type="InterPro" id="IPR036909">
    <property type="entry name" value="Cyt_c-like_dom_sf"/>
</dbReference>
<dbReference type="AlphaFoldDB" id="A0A1A9HZV6"/>
<keyword evidence="2 7" id="KW-0349">Heme</keyword>
<organism evidence="9 10">
    <name type="scientific">Niabella ginsenosidivorans</name>
    <dbReference type="NCBI Taxonomy" id="1176587"/>
    <lineage>
        <taxon>Bacteria</taxon>
        <taxon>Pseudomonadati</taxon>
        <taxon>Bacteroidota</taxon>
        <taxon>Chitinophagia</taxon>
        <taxon>Chitinophagales</taxon>
        <taxon>Chitinophagaceae</taxon>
        <taxon>Niabella</taxon>
    </lineage>
</organism>
<dbReference type="GO" id="GO:0020037">
    <property type="term" value="F:heme binding"/>
    <property type="evidence" value="ECO:0007669"/>
    <property type="project" value="InterPro"/>
</dbReference>
<dbReference type="EMBL" id="CP015772">
    <property type="protein sequence ID" value="ANH80906.1"/>
    <property type="molecule type" value="Genomic_DNA"/>
</dbReference>
<evidence type="ECO:0000256" key="4">
    <source>
        <dbReference type="ARBA" id="ARBA00022729"/>
    </source>
</evidence>
<dbReference type="Pfam" id="PF03150">
    <property type="entry name" value="CCP_MauG"/>
    <property type="match status" value="1"/>
</dbReference>
<dbReference type="InterPro" id="IPR004852">
    <property type="entry name" value="Di-haem_cyt_c_peroxidsae"/>
</dbReference>
<dbReference type="Gene3D" id="1.10.760.10">
    <property type="entry name" value="Cytochrome c-like domain"/>
    <property type="match status" value="2"/>
</dbReference>
<dbReference type="KEGG" id="nia:A8C56_07855"/>
<proteinExistence type="predicted"/>
<evidence type="ECO:0000256" key="5">
    <source>
        <dbReference type="ARBA" id="ARBA00023002"/>
    </source>
</evidence>
<dbReference type="RefSeq" id="WP_067754201.1">
    <property type="nucleotide sequence ID" value="NZ_CP015772.1"/>
</dbReference>
<feature type="domain" description="Cytochrome c" evidence="8">
    <location>
        <begin position="314"/>
        <end position="481"/>
    </location>
</feature>
<dbReference type="SUPFAM" id="SSF46626">
    <property type="entry name" value="Cytochrome c"/>
    <property type="match status" value="2"/>
</dbReference>
<keyword evidence="4" id="KW-0732">Signal</keyword>
<evidence type="ECO:0000259" key="8">
    <source>
        <dbReference type="PROSITE" id="PS51007"/>
    </source>
</evidence>
<dbReference type="InterPro" id="IPR038352">
    <property type="entry name" value="Imelysin_sf"/>
</dbReference>
<dbReference type="InterPro" id="IPR051395">
    <property type="entry name" value="Cytochrome_c_Peroxidase/MauG"/>
</dbReference>
<reference evidence="9 10" key="1">
    <citation type="submission" date="2016-05" db="EMBL/GenBank/DDBJ databases">
        <title>Niabella ginsenosidivorans BS26 whole genome sequencing.</title>
        <authorList>
            <person name="Im W.T."/>
            <person name="Siddiqi M.Z."/>
        </authorList>
    </citation>
    <scope>NUCLEOTIDE SEQUENCE [LARGE SCALE GENOMIC DNA]</scope>
    <source>
        <strain evidence="9 10">BS26</strain>
    </source>
</reference>
<evidence type="ECO:0000256" key="1">
    <source>
        <dbReference type="ARBA" id="ARBA00004196"/>
    </source>
</evidence>
<evidence type="ECO:0000256" key="2">
    <source>
        <dbReference type="ARBA" id="ARBA00022617"/>
    </source>
</evidence>
<comment type="subcellular location">
    <subcellularLocation>
        <location evidence="1">Cell envelope</location>
    </subcellularLocation>
</comment>
<sequence>MHKKMWIVAILFTGLFIASFTPFYTDHGAQTKSRKRELSIQKKVFSQIVTFHDYVKDSFFSDIRNGNIDTQRVRQAFLRSRLLFKEFEWAAAYFDSELTERLNGPPVQEVENADLQDSSLVRAIDPMGLQVIEPLIYPKYDTAGKKELIREVAHLIKNTEYLMAYFADHQLADWRILDAAKLEVFRIITLGITGFDNALSLNSMEESAASLKSLRKVLSYYTGKNRQTPLLQELDTAIRYLHVHPDFATFDRAVFITRFANKISTGIAQLEQNIPGPKIRYNRMLKQEAKTLFDPDAFNVDAFSPGPEFHITAAKVALGEKLFYDAALSGTGTRSCASCHRPELAFTDGLAKPTEIHDPAKLLKRNVPTLLNAALQSNYFYDMRALTLEEQVWDVISNKAEMDGSMEAIIKYVSADKTYQSLFAKAFPEGIPANTFSANTYSPDSFSPSTYPSKSFPEKTENSIRADEVTNALAAYIRSLTRLNSRFDEYMQGNEQALSTQELKGFNLFMGKAKCATCHFIPLFNGATPPKYVASETEVLGVPRSLTDTTPDPDRGYYDIIGVDAYKYAFKVPTVRNIDKTAPYMHNGVYQTLDQVMEFYNNGGGAGLGLNLPNQTLPDEKLRLTEKEKKEIIAFIRSLESKH</sequence>
<dbReference type="Gene3D" id="1.20.1420.20">
    <property type="entry name" value="M75 peptidase, HXXE motif"/>
    <property type="match status" value="1"/>
</dbReference>
<dbReference type="STRING" id="1176587.A8C56_07855"/>
<accession>A0A1A9HZV6</accession>
<gene>
    <name evidence="9" type="ORF">A8C56_07855</name>
</gene>
<keyword evidence="5" id="KW-0560">Oxidoreductase</keyword>
<dbReference type="Proteomes" id="UP000077667">
    <property type="component" value="Chromosome"/>
</dbReference>
<dbReference type="OrthoDB" id="9805202at2"/>
<dbReference type="PROSITE" id="PS51007">
    <property type="entry name" value="CYTC"/>
    <property type="match status" value="2"/>
</dbReference>
<evidence type="ECO:0000256" key="7">
    <source>
        <dbReference type="PROSITE-ProRule" id="PRU00433"/>
    </source>
</evidence>
<evidence type="ECO:0000256" key="3">
    <source>
        <dbReference type="ARBA" id="ARBA00022723"/>
    </source>
</evidence>
<dbReference type="InterPro" id="IPR009056">
    <property type="entry name" value="Cyt_c-like_dom"/>
</dbReference>
<dbReference type="PANTHER" id="PTHR30600">
    <property type="entry name" value="CYTOCHROME C PEROXIDASE-RELATED"/>
    <property type="match status" value="1"/>
</dbReference>
<evidence type="ECO:0000256" key="6">
    <source>
        <dbReference type="ARBA" id="ARBA00023004"/>
    </source>
</evidence>
<keyword evidence="9" id="KW-0575">Peroxidase</keyword>
<dbReference type="GO" id="GO:0030313">
    <property type="term" value="C:cell envelope"/>
    <property type="evidence" value="ECO:0007669"/>
    <property type="project" value="UniProtKB-SubCell"/>
</dbReference>
<protein>
    <submittedName>
        <fullName evidence="9">Cytochrome C peroxidase</fullName>
    </submittedName>
</protein>
<keyword evidence="3 7" id="KW-0479">Metal-binding</keyword>
<evidence type="ECO:0000313" key="10">
    <source>
        <dbReference type="Proteomes" id="UP000077667"/>
    </source>
</evidence>
<keyword evidence="6 7" id="KW-0408">Iron</keyword>
<name>A0A1A9HZV6_9BACT</name>
<dbReference type="PANTHER" id="PTHR30600:SF10">
    <property type="entry name" value="BLL6722 PROTEIN"/>
    <property type="match status" value="1"/>
</dbReference>
<keyword evidence="10" id="KW-1185">Reference proteome</keyword>
<dbReference type="GO" id="GO:0004130">
    <property type="term" value="F:cytochrome-c peroxidase activity"/>
    <property type="evidence" value="ECO:0007669"/>
    <property type="project" value="TreeGrafter"/>
</dbReference>
<dbReference type="GO" id="GO:0046872">
    <property type="term" value="F:metal ion binding"/>
    <property type="evidence" value="ECO:0007669"/>
    <property type="project" value="UniProtKB-KW"/>
</dbReference>
<feature type="domain" description="Cytochrome c" evidence="8">
    <location>
        <begin position="500"/>
        <end position="640"/>
    </location>
</feature>
<evidence type="ECO:0000313" key="9">
    <source>
        <dbReference type="EMBL" id="ANH80906.1"/>
    </source>
</evidence>